<evidence type="ECO:0000313" key="7">
    <source>
        <dbReference type="Proteomes" id="UP001237642"/>
    </source>
</evidence>
<keyword evidence="7" id="KW-1185">Reference proteome</keyword>
<evidence type="ECO:0000256" key="2">
    <source>
        <dbReference type="ARBA" id="ARBA00022614"/>
    </source>
</evidence>
<evidence type="ECO:0000259" key="5">
    <source>
        <dbReference type="PROSITE" id="PS51153"/>
    </source>
</evidence>
<name>A0AAD8H2V2_9APIA</name>
<organism evidence="6 7">
    <name type="scientific">Heracleum sosnowskyi</name>
    <dbReference type="NCBI Taxonomy" id="360622"/>
    <lineage>
        <taxon>Eukaryota</taxon>
        <taxon>Viridiplantae</taxon>
        <taxon>Streptophyta</taxon>
        <taxon>Embryophyta</taxon>
        <taxon>Tracheophyta</taxon>
        <taxon>Spermatophyta</taxon>
        <taxon>Magnoliopsida</taxon>
        <taxon>eudicotyledons</taxon>
        <taxon>Gunneridae</taxon>
        <taxon>Pentapetalae</taxon>
        <taxon>asterids</taxon>
        <taxon>campanulids</taxon>
        <taxon>Apiales</taxon>
        <taxon>Apiaceae</taxon>
        <taxon>Apioideae</taxon>
        <taxon>apioid superclade</taxon>
        <taxon>Tordylieae</taxon>
        <taxon>Tordyliinae</taxon>
        <taxon>Heracleum</taxon>
    </lineage>
</organism>
<protein>
    <submittedName>
        <fullName evidence="6">RPW8 domain-containing protein</fullName>
    </submittedName>
</protein>
<dbReference type="AlphaFoldDB" id="A0AAD8H2V2"/>
<dbReference type="Gene3D" id="1.10.8.430">
    <property type="entry name" value="Helical domain of apoptotic protease-activating factors"/>
    <property type="match status" value="1"/>
</dbReference>
<dbReference type="Pfam" id="PF00931">
    <property type="entry name" value="NB-ARC"/>
    <property type="match status" value="1"/>
</dbReference>
<comment type="caution">
    <text evidence="6">The sequence shown here is derived from an EMBL/GenBank/DDBJ whole genome shotgun (WGS) entry which is preliminary data.</text>
</comment>
<dbReference type="Proteomes" id="UP001237642">
    <property type="component" value="Unassembled WGS sequence"/>
</dbReference>
<dbReference type="SUPFAM" id="SSF52540">
    <property type="entry name" value="P-loop containing nucleoside triphosphate hydrolases"/>
    <property type="match status" value="1"/>
</dbReference>
<dbReference type="Pfam" id="PF05659">
    <property type="entry name" value="RPW8"/>
    <property type="match status" value="1"/>
</dbReference>
<dbReference type="PANTHER" id="PTHR36766:SF3">
    <property type="entry name" value="RPW8 DOMAIN-CONTAINING PROTEIN"/>
    <property type="match status" value="1"/>
</dbReference>
<comment type="similarity">
    <text evidence="1">Belongs to the disease resistance NB-LRR family.</text>
</comment>
<dbReference type="Pfam" id="PF23598">
    <property type="entry name" value="LRR_14"/>
    <property type="match status" value="1"/>
</dbReference>
<evidence type="ECO:0000256" key="3">
    <source>
        <dbReference type="ARBA" id="ARBA00022737"/>
    </source>
</evidence>
<sequence>MAFIADAALGTSISELLKVVISVARQTLTFKSNLKTLEKTLKSVKLIFDNIEKLHSVLNRPKEEIQHFMEQLNLGLNLVNKCSAIKKWKVLKIYFHSQKLVDLDKSIVKFFHIDMQGLVAVNILKTVIGVNRNNVKLDLILGCLSNKEFSGWGIVPGVPNGVVGLDQPLKEFKEMLLKDEVRIKVISAPGGCGKTTLAKMLCSDPEIKSIFKENILFMTISKSADISDINDEDAINHLECLLKHIAPSPMLLVLDDVWPDWVFHVDNLLTFTLPNFKILVTSRYSFPRFKPVYNLEILNDQDAMTLFCQSALPNDGISAIPYDLVEKIVKGCKGFPLVLKVVGRSLCGQDEVRWRREQKNWSDGKSIFKTNKELLDRLQPSLDDLEEMKDSSLKECCLDLGSFPEDQKVSATTLKDIWAELYNLDDMDTYINLVELALRNLVKLLCTRQTRNEVDGYCNESIVMQHDLLRNLTIHQSNTGPIEHRNRLIVEIKGNDLPTWWTEVMHQPIHARLLSISTDKSFSSSWLPLTLPAAEAVILNCRSGLYTIPQFIEGMDRLKVLVVINYGSSFCKLCNFHLLGNLPILRRIRLERVLLLSLDTTLVEMVNLHKISFTMCEIGKAFENGTIDLPRVFPNLVEIEIDCCNDLLKMHVGLCDIVSLKKISITYCNELSALPEEIGRLRNLELLMLNSCTKLKELPESIGDLQKLRVLDISGCLSISNLPGRLGDLRALETIRMRVEKVKEDAFKSLMRVISPFQHS</sequence>
<dbReference type="PANTHER" id="PTHR36766">
    <property type="entry name" value="PLANT BROAD-SPECTRUM MILDEW RESISTANCE PROTEIN RPW8"/>
    <property type="match status" value="1"/>
</dbReference>
<dbReference type="Gene3D" id="3.80.10.10">
    <property type="entry name" value="Ribonuclease Inhibitor"/>
    <property type="match status" value="1"/>
</dbReference>
<dbReference type="InterPro" id="IPR027417">
    <property type="entry name" value="P-loop_NTPase"/>
</dbReference>
<dbReference type="EMBL" id="JAUIZM010000010">
    <property type="protein sequence ID" value="KAK1359992.1"/>
    <property type="molecule type" value="Genomic_DNA"/>
</dbReference>
<accession>A0AAD8H2V2</accession>
<keyword evidence="3" id="KW-0677">Repeat</keyword>
<feature type="domain" description="RPW8" evidence="5">
    <location>
        <begin position="1"/>
        <end position="149"/>
    </location>
</feature>
<dbReference type="InterPro" id="IPR042197">
    <property type="entry name" value="Apaf_helical"/>
</dbReference>
<evidence type="ECO:0000256" key="4">
    <source>
        <dbReference type="ARBA" id="ARBA00022821"/>
    </source>
</evidence>
<reference evidence="6" key="2">
    <citation type="submission" date="2023-05" db="EMBL/GenBank/DDBJ databases">
        <authorList>
            <person name="Schelkunov M.I."/>
        </authorList>
    </citation>
    <scope>NUCLEOTIDE SEQUENCE</scope>
    <source>
        <strain evidence="6">Hsosn_3</strain>
        <tissue evidence="6">Leaf</tissue>
    </source>
</reference>
<gene>
    <name evidence="6" type="ORF">POM88_044466</name>
</gene>
<dbReference type="InterPro" id="IPR032675">
    <property type="entry name" value="LRR_dom_sf"/>
</dbReference>
<dbReference type="PRINTS" id="PR00364">
    <property type="entry name" value="DISEASERSIST"/>
</dbReference>
<dbReference type="GO" id="GO:0043531">
    <property type="term" value="F:ADP binding"/>
    <property type="evidence" value="ECO:0007669"/>
    <property type="project" value="InterPro"/>
</dbReference>
<dbReference type="InterPro" id="IPR002182">
    <property type="entry name" value="NB-ARC"/>
</dbReference>
<keyword evidence="2" id="KW-0433">Leucine-rich repeat</keyword>
<dbReference type="GO" id="GO:0006952">
    <property type="term" value="P:defense response"/>
    <property type="evidence" value="ECO:0007669"/>
    <property type="project" value="UniProtKB-KW"/>
</dbReference>
<keyword evidence="4" id="KW-0611">Plant defense</keyword>
<reference evidence="6" key="1">
    <citation type="submission" date="2023-02" db="EMBL/GenBank/DDBJ databases">
        <title>Genome of toxic invasive species Heracleum sosnowskyi carries increased number of genes despite the absence of recent whole-genome duplications.</title>
        <authorList>
            <person name="Schelkunov M."/>
            <person name="Shtratnikova V."/>
            <person name="Makarenko M."/>
            <person name="Klepikova A."/>
            <person name="Omelchenko D."/>
            <person name="Novikova G."/>
            <person name="Obukhova E."/>
            <person name="Bogdanov V."/>
            <person name="Penin A."/>
            <person name="Logacheva M."/>
        </authorList>
    </citation>
    <scope>NUCLEOTIDE SEQUENCE</scope>
    <source>
        <strain evidence="6">Hsosn_3</strain>
        <tissue evidence="6">Leaf</tissue>
    </source>
</reference>
<proteinExistence type="inferred from homology"/>
<dbReference type="PROSITE" id="PS51153">
    <property type="entry name" value="RPW8"/>
    <property type="match status" value="1"/>
</dbReference>
<evidence type="ECO:0000256" key="1">
    <source>
        <dbReference type="ARBA" id="ARBA00008894"/>
    </source>
</evidence>
<dbReference type="InterPro" id="IPR008808">
    <property type="entry name" value="Powdery_mildew-R_dom"/>
</dbReference>
<dbReference type="SUPFAM" id="SSF52047">
    <property type="entry name" value="RNI-like"/>
    <property type="match status" value="1"/>
</dbReference>
<evidence type="ECO:0000313" key="6">
    <source>
        <dbReference type="EMBL" id="KAK1359992.1"/>
    </source>
</evidence>
<dbReference type="Gene3D" id="3.40.50.300">
    <property type="entry name" value="P-loop containing nucleotide triphosphate hydrolases"/>
    <property type="match status" value="1"/>
</dbReference>
<dbReference type="InterPro" id="IPR055414">
    <property type="entry name" value="LRR_R13L4/SHOC2-like"/>
</dbReference>